<dbReference type="EMBL" id="AP014808">
    <property type="protein sequence ID" value="BAQ58021.1"/>
    <property type="molecule type" value="Genomic_DNA"/>
</dbReference>
<evidence type="ECO:0000256" key="2">
    <source>
        <dbReference type="ARBA" id="ARBA00008610"/>
    </source>
</evidence>
<feature type="signal peptide" evidence="7">
    <location>
        <begin position="1"/>
        <end position="24"/>
    </location>
</feature>
<dbReference type="PANTHER" id="PTHR34296:SF2">
    <property type="entry name" value="ABC TRANSPORTER GUANOSINE-BINDING PROTEIN NUPN"/>
    <property type="match status" value="1"/>
</dbReference>
<dbReference type="SUPFAM" id="SSF53822">
    <property type="entry name" value="Periplasmic binding protein-like I"/>
    <property type="match status" value="1"/>
</dbReference>
<evidence type="ECO:0000313" key="9">
    <source>
        <dbReference type="EMBL" id="BAQ58021.1"/>
    </source>
</evidence>
<organism evidence="9 10">
    <name type="scientific">Lactobacillus acetotolerans</name>
    <dbReference type="NCBI Taxonomy" id="1600"/>
    <lineage>
        <taxon>Bacteria</taxon>
        <taxon>Bacillati</taxon>
        <taxon>Bacillota</taxon>
        <taxon>Bacilli</taxon>
        <taxon>Lactobacillales</taxon>
        <taxon>Lactobacillaceae</taxon>
        <taxon>Lactobacillus</taxon>
    </lineage>
</organism>
<comment type="similarity">
    <text evidence="2">Belongs to the BMP lipoprotein family.</text>
</comment>
<keyword evidence="4 7" id="KW-0732">Signal</keyword>
<dbReference type="InterPro" id="IPR028082">
    <property type="entry name" value="Peripla_BP_I"/>
</dbReference>
<dbReference type="InterPro" id="IPR003760">
    <property type="entry name" value="PnrA-like"/>
</dbReference>
<dbReference type="PROSITE" id="PS51257">
    <property type="entry name" value="PROKAR_LIPOPROTEIN"/>
    <property type="match status" value="1"/>
</dbReference>
<reference evidence="9 10" key="1">
    <citation type="submission" date="2015-03" db="EMBL/GenBank/DDBJ databases">
        <title>Complete genome sequence of Lactobacillus acetotolerans NBRC 13120.</title>
        <authorList>
            <person name="Toh H."/>
            <person name="Morita H."/>
            <person name="Fujita N."/>
        </authorList>
    </citation>
    <scope>NUCLEOTIDE SEQUENCE [LARGE SCALE GENOMIC DNA]</scope>
    <source>
        <strain evidence="9 10">NBRC 13120</strain>
    </source>
</reference>
<dbReference type="STRING" id="1600.LBAT_1632"/>
<sequence>MNTKIKKILSIGAIALSVGIMLTACSGKKQGGSGNSSSNAKHSVALITAGSGINDHSFNQSAWTGFKAYGKQHDLNQGRNGYQYFQSSSAADFQPNLDEAAKAGYQTIFGVGYSLKDAVSAAAKKYPKKNFAIIDDKIDGQKNVVSANFKSEQAAYLAGVVATKETKTNTVGFIGGTHGDIIDLFDAGFTKGVKDESKKLHKKVTILNQYVGNFTSADKAKSIAQSMYTKKADIIFHAAGGAGDGLFQEAKSINQTRPANKKVWVIGVDVDQSNLGNYSAKGGQKSNFVLTSVITGVNVATQDIANRAYKGKFPGGEHLVYGLRGNGVSIKHGQITPAAWKDAQTARDQILSNRIKIPTHPNK</sequence>
<feature type="domain" description="ABC transporter substrate-binding protein PnrA-like" evidence="8">
    <location>
        <begin position="47"/>
        <end position="358"/>
    </location>
</feature>
<evidence type="ECO:0000256" key="7">
    <source>
        <dbReference type="SAM" id="SignalP"/>
    </source>
</evidence>
<keyword evidence="5" id="KW-0472">Membrane</keyword>
<keyword evidence="10" id="KW-1185">Reference proteome</keyword>
<accession>A0A0D6A5G6</accession>
<evidence type="ECO:0000256" key="6">
    <source>
        <dbReference type="ARBA" id="ARBA00023288"/>
    </source>
</evidence>
<evidence type="ECO:0000256" key="1">
    <source>
        <dbReference type="ARBA" id="ARBA00004193"/>
    </source>
</evidence>
<evidence type="ECO:0000259" key="8">
    <source>
        <dbReference type="Pfam" id="PF02608"/>
    </source>
</evidence>
<dbReference type="InterPro" id="IPR050957">
    <property type="entry name" value="BMP_lipoprotein"/>
</dbReference>
<dbReference type="CDD" id="cd06354">
    <property type="entry name" value="PBP1_PrnA-like"/>
    <property type="match status" value="1"/>
</dbReference>
<dbReference type="KEGG" id="lae:LBAT_1632"/>
<name>A0A0D6A5G6_9LACO</name>
<dbReference type="PANTHER" id="PTHR34296">
    <property type="entry name" value="TRANSCRIPTIONAL ACTIVATOR PROTEIN MED"/>
    <property type="match status" value="1"/>
</dbReference>
<protein>
    <recommendedName>
        <fullName evidence="8">ABC transporter substrate-binding protein PnrA-like domain-containing protein</fullName>
    </recommendedName>
</protein>
<evidence type="ECO:0000256" key="4">
    <source>
        <dbReference type="ARBA" id="ARBA00022729"/>
    </source>
</evidence>
<keyword evidence="3" id="KW-1003">Cell membrane</keyword>
<evidence type="ECO:0000313" key="10">
    <source>
        <dbReference type="Proteomes" id="UP000035709"/>
    </source>
</evidence>
<evidence type="ECO:0000256" key="3">
    <source>
        <dbReference type="ARBA" id="ARBA00022475"/>
    </source>
</evidence>
<dbReference type="Gene3D" id="3.40.50.2300">
    <property type="match status" value="2"/>
</dbReference>
<feature type="chain" id="PRO_5002300571" description="ABC transporter substrate-binding protein PnrA-like domain-containing protein" evidence="7">
    <location>
        <begin position="25"/>
        <end position="363"/>
    </location>
</feature>
<gene>
    <name evidence="9" type="ORF">LBAT_1632</name>
</gene>
<dbReference type="PATRIC" id="fig|1600.4.peg.1672"/>
<dbReference type="Proteomes" id="UP000035709">
    <property type="component" value="Chromosome"/>
</dbReference>
<evidence type="ECO:0000256" key="5">
    <source>
        <dbReference type="ARBA" id="ARBA00023136"/>
    </source>
</evidence>
<proteinExistence type="inferred from homology"/>
<dbReference type="Pfam" id="PF02608">
    <property type="entry name" value="Bmp"/>
    <property type="match status" value="1"/>
</dbReference>
<keyword evidence="6" id="KW-0449">Lipoprotein</keyword>
<dbReference type="GO" id="GO:0005886">
    <property type="term" value="C:plasma membrane"/>
    <property type="evidence" value="ECO:0007669"/>
    <property type="project" value="UniProtKB-SubCell"/>
</dbReference>
<dbReference type="AlphaFoldDB" id="A0A0D6A5G6"/>
<comment type="subcellular location">
    <subcellularLocation>
        <location evidence="1">Cell membrane</location>
        <topology evidence="1">Lipid-anchor</topology>
    </subcellularLocation>
</comment>
<dbReference type="RefSeq" id="WP_060459857.1">
    <property type="nucleotide sequence ID" value="NZ_AP014808.1"/>
</dbReference>
<dbReference type="OrthoDB" id="9784230at2"/>